<proteinExistence type="predicted"/>
<organism evidence="1 2">
    <name type="scientific">Cellulomonas uda</name>
    <dbReference type="NCBI Taxonomy" id="1714"/>
    <lineage>
        <taxon>Bacteria</taxon>
        <taxon>Bacillati</taxon>
        <taxon>Actinomycetota</taxon>
        <taxon>Actinomycetes</taxon>
        <taxon>Micrococcales</taxon>
        <taxon>Cellulomonadaceae</taxon>
        <taxon>Cellulomonas</taxon>
    </lineage>
</organism>
<dbReference type="InterPro" id="IPR016181">
    <property type="entry name" value="Acyl_CoA_acyltransferase"/>
</dbReference>
<evidence type="ECO:0008006" key="3">
    <source>
        <dbReference type="Google" id="ProtNLM"/>
    </source>
</evidence>
<evidence type="ECO:0000313" key="1">
    <source>
        <dbReference type="EMBL" id="GEA81117.1"/>
    </source>
</evidence>
<dbReference type="AlphaFoldDB" id="A0A4Y3KAT3"/>
<dbReference type="SUPFAM" id="SSF55729">
    <property type="entry name" value="Acyl-CoA N-acyltransferases (Nat)"/>
    <property type="match status" value="2"/>
</dbReference>
<comment type="caution">
    <text evidence="1">The sequence shown here is derived from an EMBL/GenBank/DDBJ whole genome shotgun (WGS) entry which is preliminary data.</text>
</comment>
<reference evidence="1 2" key="1">
    <citation type="submission" date="2019-06" db="EMBL/GenBank/DDBJ databases">
        <title>Whole genome shotgun sequence of Cellulomonas uda NBRC 3747.</title>
        <authorList>
            <person name="Hosoyama A."/>
            <person name="Uohara A."/>
            <person name="Ohji S."/>
            <person name="Ichikawa N."/>
        </authorList>
    </citation>
    <scope>NUCLEOTIDE SEQUENCE [LARGE SCALE GENOMIC DNA]</scope>
    <source>
        <strain evidence="1 2">NBRC 3747</strain>
    </source>
</reference>
<accession>A0A4Y3KAT3</accession>
<dbReference type="Gene3D" id="3.40.630.30">
    <property type="match status" value="1"/>
</dbReference>
<dbReference type="Proteomes" id="UP000315842">
    <property type="component" value="Unassembled WGS sequence"/>
</dbReference>
<evidence type="ECO:0000313" key="2">
    <source>
        <dbReference type="Proteomes" id="UP000315842"/>
    </source>
</evidence>
<keyword evidence="2" id="KW-1185">Reference proteome</keyword>
<sequence>MTNRSWRVLRAPEPPTDLDHPDAWALHAFSDVEREREAAVWGWTDQWAPPSVMHGVVRHQEYDRKQMLLVVRATHPEGVAPEPADVVGVALVVVGREANTHLLWAGPLAVRPAYVHDGVHDVLLAAVEDEAAALGCTTVVFTAPHAPEPPAGPGALEPRTGAGRVPADATEAVVARERGYVLEQVGRHSTLYLPVPAPVLDRLGGDATAAAGDAYRVLTWRDEVPEDRLDDLARLWTRMSTDVPLGEVAYDEETWDAERVRSHLVDLAGRQQHVLLTVAEHVASGELVAFTVLQIPVPEVPFGFQEDTLVLSEHRGHRLGTLVKVTNVRALAAWRPGVERIHTWNAQENAHMLAINVALGFVADGVAAVWQKHLV</sequence>
<gene>
    <name evidence="1" type="ORF">CUD01_15610</name>
</gene>
<dbReference type="RefSeq" id="WP_141320102.1">
    <property type="nucleotide sequence ID" value="NZ_BJLP01000022.1"/>
</dbReference>
<name>A0A4Y3KAT3_CELUD</name>
<dbReference type="EMBL" id="BJLP01000022">
    <property type="protein sequence ID" value="GEA81117.1"/>
    <property type="molecule type" value="Genomic_DNA"/>
</dbReference>
<protein>
    <recommendedName>
        <fullName evidence="3">N-acetyltransferase domain-containing protein</fullName>
    </recommendedName>
</protein>